<dbReference type="RefSeq" id="WP_135782600.1">
    <property type="nucleotide sequence ID" value="NZ_MRXY01000003.1"/>
</dbReference>
<evidence type="ECO:0000313" key="2">
    <source>
        <dbReference type="Proteomes" id="UP000297986"/>
    </source>
</evidence>
<dbReference type="InterPro" id="IPR000944">
    <property type="entry name" value="Tscrpt_reg_Rrf2"/>
</dbReference>
<dbReference type="AlphaFoldDB" id="A0A4Z1DZG6"/>
<dbReference type="Gene3D" id="1.10.10.10">
    <property type="entry name" value="Winged helix-like DNA-binding domain superfamily/Winged helix DNA-binding domain"/>
    <property type="match status" value="1"/>
</dbReference>
<comment type="caution">
    <text evidence="1">The sequence shown here is derived from an EMBL/GenBank/DDBJ whole genome shotgun (WGS) entry which is preliminary data.</text>
</comment>
<protein>
    <submittedName>
        <fullName evidence="1">Rrf2 family transcriptional regulator</fullName>
    </submittedName>
</protein>
<dbReference type="FunFam" id="1.10.10.10:FF:000138">
    <property type="entry name" value="Rrf2 family transcriptional regulator"/>
    <property type="match status" value="1"/>
</dbReference>
<dbReference type="SUPFAM" id="SSF46785">
    <property type="entry name" value="Winged helix' DNA-binding domain"/>
    <property type="match status" value="1"/>
</dbReference>
<gene>
    <name evidence="1" type="ORF">E5S68_04995</name>
</gene>
<dbReference type="EMBL" id="SRRP01000001">
    <property type="protein sequence ID" value="TGN92294.1"/>
    <property type="molecule type" value="Genomic_DNA"/>
</dbReference>
<accession>A0A4Z1DZG6</accession>
<dbReference type="GO" id="GO:0003700">
    <property type="term" value="F:DNA-binding transcription factor activity"/>
    <property type="evidence" value="ECO:0007669"/>
    <property type="project" value="TreeGrafter"/>
</dbReference>
<dbReference type="PANTHER" id="PTHR33221:SF15">
    <property type="entry name" value="HTH-TYPE TRANSCRIPTIONAL REGULATOR YWGB-RELATED"/>
    <property type="match status" value="1"/>
</dbReference>
<dbReference type="PANTHER" id="PTHR33221">
    <property type="entry name" value="WINGED HELIX-TURN-HELIX TRANSCRIPTIONAL REGULATOR, RRF2 FAMILY"/>
    <property type="match status" value="1"/>
</dbReference>
<organism evidence="1 2">
    <name type="scientific">Streptococcus rubneri</name>
    <dbReference type="NCBI Taxonomy" id="1234680"/>
    <lineage>
        <taxon>Bacteria</taxon>
        <taxon>Bacillati</taxon>
        <taxon>Bacillota</taxon>
        <taxon>Bacilli</taxon>
        <taxon>Lactobacillales</taxon>
        <taxon>Streptococcaceae</taxon>
        <taxon>Streptococcus</taxon>
    </lineage>
</organism>
<dbReference type="GO" id="GO:0005829">
    <property type="term" value="C:cytosol"/>
    <property type="evidence" value="ECO:0007669"/>
    <property type="project" value="TreeGrafter"/>
</dbReference>
<proteinExistence type="predicted"/>
<dbReference type="PROSITE" id="PS51197">
    <property type="entry name" value="HTH_RRF2_2"/>
    <property type="match status" value="1"/>
</dbReference>
<name>A0A4Z1DZG6_9STRE</name>
<sequence length="147" mass="15927">MQISSRFTIGTHVLVMIALKGDCTKVTSDMIAESVGVNPVIIRKTLSQLKKAGLIHVARGTGGAEMAKELETITLLDVYRAVECLGKTGQLFGFHEHPNPACPIGNNIHGVLDGKLKEIQLAMEKEMAQISLEQVVKEAKMKMEVAS</sequence>
<evidence type="ECO:0000313" key="1">
    <source>
        <dbReference type="EMBL" id="TGN92294.1"/>
    </source>
</evidence>
<dbReference type="Proteomes" id="UP000297986">
    <property type="component" value="Unassembled WGS sequence"/>
</dbReference>
<keyword evidence="2" id="KW-1185">Reference proteome</keyword>
<dbReference type="Pfam" id="PF02082">
    <property type="entry name" value="Rrf2"/>
    <property type="match status" value="1"/>
</dbReference>
<dbReference type="InterPro" id="IPR036388">
    <property type="entry name" value="WH-like_DNA-bd_sf"/>
</dbReference>
<reference evidence="1 2" key="1">
    <citation type="submission" date="2019-04" db="EMBL/GenBank/DDBJ databases">
        <title>Genome sequencing of Streptococcus rubneri DSM 26920(T).</title>
        <authorList>
            <person name="Kook J.-K."/>
            <person name="Park S.-N."/>
            <person name="Lim Y.K."/>
        </authorList>
    </citation>
    <scope>NUCLEOTIDE SEQUENCE [LARGE SCALE GENOMIC DNA]</scope>
    <source>
        <strain evidence="1 2">DSM 26920</strain>
    </source>
</reference>
<dbReference type="InterPro" id="IPR036390">
    <property type="entry name" value="WH_DNA-bd_sf"/>
</dbReference>
<dbReference type="OrthoDB" id="213028at2"/>